<evidence type="ECO:0000313" key="4">
    <source>
        <dbReference type="Proteomes" id="UP001056201"/>
    </source>
</evidence>
<protein>
    <submittedName>
        <fullName evidence="3">Uncharacterized protein</fullName>
    </submittedName>
</protein>
<reference evidence="3" key="1">
    <citation type="submission" date="2022-05" db="EMBL/GenBank/DDBJ databases">
        <title>An RpoN-dependent PEP-CTERM gene is involved in floc formation of an Aquincola tertiaricarbonis strain.</title>
        <authorList>
            <person name="Qiu D."/>
            <person name="Xia M."/>
        </authorList>
    </citation>
    <scope>NUCLEOTIDE SEQUENCE</scope>
    <source>
        <strain evidence="3">RN12</strain>
    </source>
</reference>
<sequence>MFYAIVWLSVAALLALWSGGLWAVDALATWSAAQAGTAGGLPALTLPGWLTPWISPELAASLTAALADLAPWFDGLVGLLPAIAGGVTVLLWLLWAFGALVLVGLGVALHLGIRALRHRARRSEAPARPRSFTAATNPAATDWPR</sequence>
<dbReference type="RefSeq" id="WP_250195757.1">
    <property type="nucleotide sequence ID" value="NZ_CP097635.1"/>
</dbReference>
<organism evidence="3 4">
    <name type="scientific">Aquincola tertiaricarbonis</name>
    <dbReference type="NCBI Taxonomy" id="391953"/>
    <lineage>
        <taxon>Bacteria</taxon>
        <taxon>Pseudomonadati</taxon>
        <taxon>Pseudomonadota</taxon>
        <taxon>Betaproteobacteria</taxon>
        <taxon>Burkholderiales</taxon>
        <taxon>Sphaerotilaceae</taxon>
        <taxon>Aquincola</taxon>
    </lineage>
</organism>
<dbReference type="Proteomes" id="UP001056201">
    <property type="component" value="Chromosome 1"/>
</dbReference>
<keyword evidence="2" id="KW-1133">Transmembrane helix</keyword>
<dbReference type="EMBL" id="CP097635">
    <property type="protein sequence ID" value="URI07523.1"/>
    <property type="molecule type" value="Genomic_DNA"/>
</dbReference>
<evidence type="ECO:0000256" key="2">
    <source>
        <dbReference type="SAM" id="Phobius"/>
    </source>
</evidence>
<keyword evidence="2" id="KW-0472">Membrane</keyword>
<keyword evidence="4" id="KW-1185">Reference proteome</keyword>
<evidence type="ECO:0000313" key="3">
    <source>
        <dbReference type="EMBL" id="URI07523.1"/>
    </source>
</evidence>
<gene>
    <name evidence="3" type="ORF">MW290_02560</name>
</gene>
<proteinExistence type="predicted"/>
<evidence type="ECO:0000256" key="1">
    <source>
        <dbReference type="SAM" id="MobiDB-lite"/>
    </source>
</evidence>
<feature type="transmembrane region" description="Helical" evidence="2">
    <location>
        <begin position="89"/>
        <end position="113"/>
    </location>
</feature>
<accession>A0ABY4S241</accession>
<keyword evidence="2" id="KW-0812">Transmembrane</keyword>
<feature type="region of interest" description="Disordered" evidence="1">
    <location>
        <begin position="126"/>
        <end position="145"/>
    </location>
</feature>
<name>A0ABY4S241_AQUTE</name>